<dbReference type="GO" id="GO:0016787">
    <property type="term" value="F:hydrolase activity"/>
    <property type="evidence" value="ECO:0007669"/>
    <property type="project" value="UniProtKB-KW"/>
</dbReference>
<dbReference type="PANTHER" id="PTHR43046">
    <property type="entry name" value="GDP-MANNOSE MANNOSYL HYDROLASE"/>
    <property type="match status" value="1"/>
</dbReference>
<name>A0A1Q4V7M8_9ACTN</name>
<evidence type="ECO:0000259" key="5">
    <source>
        <dbReference type="PROSITE" id="PS51462"/>
    </source>
</evidence>
<dbReference type="Proteomes" id="UP000186455">
    <property type="component" value="Unassembled WGS sequence"/>
</dbReference>
<dbReference type="PROSITE" id="PS51462">
    <property type="entry name" value="NUDIX"/>
    <property type="match status" value="1"/>
</dbReference>
<dbReference type="PROSITE" id="PS00893">
    <property type="entry name" value="NUDIX_BOX"/>
    <property type="match status" value="1"/>
</dbReference>
<evidence type="ECO:0000313" key="7">
    <source>
        <dbReference type="Proteomes" id="UP000186455"/>
    </source>
</evidence>
<comment type="similarity">
    <text evidence="2 4">Belongs to the Nudix hydrolase family.</text>
</comment>
<gene>
    <name evidence="6" type="ORF">AB852_14055</name>
</gene>
<dbReference type="PANTHER" id="PTHR43046:SF14">
    <property type="entry name" value="MUTT_NUDIX FAMILY PROTEIN"/>
    <property type="match status" value="1"/>
</dbReference>
<organism evidence="6 7">
    <name type="scientific">Streptomyces uncialis</name>
    <dbReference type="NCBI Taxonomy" id="1048205"/>
    <lineage>
        <taxon>Bacteria</taxon>
        <taxon>Bacillati</taxon>
        <taxon>Actinomycetota</taxon>
        <taxon>Actinomycetes</taxon>
        <taxon>Kitasatosporales</taxon>
        <taxon>Streptomycetaceae</taxon>
        <taxon>Streptomyces</taxon>
    </lineage>
</organism>
<dbReference type="AlphaFoldDB" id="A0A1Q4V7M8"/>
<evidence type="ECO:0000256" key="1">
    <source>
        <dbReference type="ARBA" id="ARBA00001946"/>
    </source>
</evidence>
<dbReference type="CDD" id="cd02883">
    <property type="entry name" value="NUDIX_Hydrolase"/>
    <property type="match status" value="1"/>
</dbReference>
<dbReference type="SUPFAM" id="SSF55811">
    <property type="entry name" value="Nudix"/>
    <property type="match status" value="1"/>
</dbReference>
<sequence length="158" mass="17372">MAGSDDQPLATDDRGNTLVSFLREDEGTPPGDAPTPAALVALWHDGRVLMVFGQFRQRWELPGGCIEQGESPRQAATRELLEESGQTPDEPLRFTGYAKFVLAPDQRAEYLAVFTGNCTVVRGFRANEETTAMHWWDLGELLPGQVQPLDACLAALTR</sequence>
<dbReference type="InterPro" id="IPR020084">
    <property type="entry name" value="NUDIX_hydrolase_CS"/>
</dbReference>
<evidence type="ECO:0000256" key="4">
    <source>
        <dbReference type="RuleBase" id="RU003476"/>
    </source>
</evidence>
<dbReference type="Pfam" id="PF00293">
    <property type="entry name" value="NUDIX"/>
    <property type="match status" value="1"/>
</dbReference>
<dbReference type="RefSeq" id="WP_073788004.1">
    <property type="nucleotide sequence ID" value="NZ_LFBV01000003.1"/>
</dbReference>
<dbReference type="InterPro" id="IPR000086">
    <property type="entry name" value="NUDIX_hydrolase_dom"/>
</dbReference>
<keyword evidence="3 4" id="KW-0378">Hydrolase</keyword>
<accession>A0A1Q4V7M8</accession>
<dbReference type="PRINTS" id="PR00502">
    <property type="entry name" value="NUDIXFAMILY"/>
</dbReference>
<dbReference type="STRING" id="1048205.AB852_14055"/>
<dbReference type="EMBL" id="LFBV01000003">
    <property type="protein sequence ID" value="OKH93836.1"/>
    <property type="molecule type" value="Genomic_DNA"/>
</dbReference>
<comment type="cofactor">
    <cofactor evidence="1">
        <name>Mg(2+)</name>
        <dbReference type="ChEBI" id="CHEBI:18420"/>
    </cofactor>
</comment>
<evidence type="ECO:0000256" key="3">
    <source>
        <dbReference type="ARBA" id="ARBA00022801"/>
    </source>
</evidence>
<dbReference type="Gene3D" id="3.90.79.10">
    <property type="entry name" value="Nucleoside Triphosphate Pyrophosphohydrolase"/>
    <property type="match status" value="1"/>
</dbReference>
<keyword evidence="7" id="KW-1185">Reference proteome</keyword>
<dbReference type="InterPro" id="IPR015797">
    <property type="entry name" value="NUDIX_hydrolase-like_dom_sf"/>
</dbReference>
<dbReference type="InterPro" id="IPR020476">
    <property type="entry name" value="Nudix_hydrolase"/>
</dbReference>
<reference evidence="6 7" key="1">
    <citation type="submission" date="2015-06" db="EMBL/GenBank/DDBJ databases">
        <title>Cloning and characterization of the uncialamcin biosynthetic gene cluster.</title>
        <authorList>
            <person name="Yan X."/>
            <person name="Huang T."/>
            <person name="Ge H."/>
            <person name="Shen B."/>
        </authorList>
    </citation>
    <scope>NUCLEOTIDE SEQUENCE [LARGE SCALE GENOMIC DNA]</scope>
    <source>
        <strain evidence="6 7">DCA2648</strain>
    </source>
</reference>
<protein>
    <submittedName>
        <fullName evidence="6">NUDIX hydrolase</fullName>
    </submittedName>
</protein>
<comment type="caution">
    <text evidence="6">The sequence shown here is derived from an EMBL/GenBank/DDBJ whole genome shotgun (WGS) entry which is preliminary data.</text>
</comment>
<evidence type="ECO:0000313" key="6">
    <source>
        <dbReference type="EMBL" id="OKH93836.1"/>
    </source>
</evidence>
<feature type="domain" description="Nudix hydrolase" evidence="5">
    <location>
        <begin position="33"/>
        <end position="158"/>
    </location>
</feature>
<evidence type="ECO:0000256" key="2">
    <source>
        <dbReference type="ARBA" id="ARBA00005582"/>
    </source>
</evidence>
<proteinExistence type="inferred from homology"/>